<dbReference type="AlphaFoldDB" id="A0A8J5G877"/>
<dbReference type="GO" id="GO:0005778">
    <property type="term" value="C:peroxisomal membrane"/>
    <property type="evidence" value="ECO:0007669"/>
    <property type="project" value="UniProtKB-SubCell"/>
</dbReference>
<dbReference type="Proteomes" id="UP000734854">
    <property type="component" value="Unassembled WGS sequence"/>
</dbReference>
<dbReference type="GO" id="GO:0016560">
    <property type="term" value="P:protein import into peroxisome matrix, docking"/>
    <property type="evidence" value="ECO:0007669"/>
    <property type="project" value="InterPro"/>
</dbReference>
<feature type="region of interest" description="Disordered" evidence="9">
    <location>
        <begin position="1"/>
        <end position="88"/>
    </location>
</feature>
<name>A0A8J5G877_ZINOF</name>
<dbReference type="GO" id="GO:1990429">
    <property type="term" value="C:peroxisomal importomer complex"/>
    <property type="evidence" value="ECO:0007669"/>
    <property type="project" value="TreeGrafter"/>
</dbReference>
<organism evidence="11 12">
    <name type="scientific">Zingiber officinale</name>
    <name type="common">Ginger</name>
    <name type="synonym">Amomum zingiber</name>
    <dbReference type="NCBI Taxonomy" id="94328"/>
    <lineage>
        <taxon>Eukaryota</taxon>
        <taxon>Viridiplantae</taxon>
        <taxon>Streptophyta</taxon>
        <taxon>Embryophyta</taxon>
        <taxon>Tracheophyta</taxon>
        <taxon>Spermatophyta</taxon>
        <taxon>Magnoliopsida</taxon>
        <taxon>Liliopsida</taxon>
        <taxon>Zingiberales</taxon>
        <taxon>Zingiberaceae</taxon>
        <taxon>Zingiber</taxon>
    </lineage>
</organism>
<evidence type="ECO:0000256" key="10">
    <source>
        <dbReference type="SAM" id="Phobius"/>
    </source>
</evidence>
<dbReference type="PANTHER" id="PTHR19332:SF1">
    <property type="entry name" value="PEROXISOMAL MEMBRANE PROTEIN PEX13"/>
    <property type="match status" value="1"/>
</dbReference>
<comment type="caution">
    <text evidence="11">The sequence shown here is derived from an EMBL/GenBank/DDBJ whole genome shotgun (WGS) entry which is preliminary data.</text>
</comment>
<keyword evidence="6" id="KW-0576">Peroxisome</keyword>
<evidence type="ECO:0000256" key="6">
    <source>
        <dbReference type="ARBA" id="ARBA00023140"/>
    </source>
</evidence>
<keyword evidence="3" id="KW-0653">Protein transport</keyword>
<evidence type="ECO:0000313" key="11">
    <source>
        <dbReference type="EMBL" id="KAG6502710.1"/>
    </source>
</evidence>
<keyword evidence="10" id="KW-0812">Transmembrane</keyword>
<proteinExistence type="inferred from homology"/>
<keyword evidence="4" id="KW-0811">Translocation</keyword>
<reference evidence="11 12" key="1">
    <citation type="submission" date="2020-08" db="EMBL/GenBank/DDBJ databases">
        <title>Plant Genome Project.</title>
        <authorList>
            <person name="Zhang R.-G."/>
        </authorList>
    </citation>
    <scope>NUCLEOTIDE SEQUENCE [LARGE SCALE GENOMIC DNA]</scope>
    <source>
        <tissue evidence="11">Rhizome</tissue>
    </source>
</reference>
<evidence type="ECO:0000256" key="4">
    <source>
        <dbReference type="ARBA" id="ARBA00023010"/>
    </source>
</evidence>
<keyword evidence="10" id="KW-1133">Transmembrane helix</keyword>
<keyword evidence="2" id="KW-0813">Transport</keyword>
<dbReference type="EMBL" id="JACMSC010000010">
    <property type="protein sequence ID" value="KAG6502710.1"/>
    <property type="molecule type" value="Genomic_DNA"/>
</dbReference>
<feature type="compositionally biased region" description="Polar residues" evidence="9">
    <location>
        <begin position="1"/>
        <end position="14"/>
    </location>
</feature>
<evidence type="ECO:0000256" key="7">
    <source>
        <dbReference type="ARBA" id="ARBA00029693"/>
    </source>
</evidence>
<evidence type="ECO:0000256" key="5">
    <source>
        <dbReference type="ARBA" id="ARBA00023136"/>
    </source>
</evidence>
<evidence type="ECO:0000256" key="3">
    <source>
        <dbReference type="ARBA" id="ARBA00022927"/>
    </source>
</evidence>
<feature type="transmembrane region" description="Helical" evidence="10">
    <location>
        <begin position="179"/>
        <end position="204"/>
    </location>
</feature>
<feature type="compositionally biased region" description="Low complexity" evidence="9">
    <location>
        <begin position="66"/>
        <end position="79"/>
    </location>
</feature>
<keyword evidence="5 10" id="KW-0472">Membrane</keyword>
<dbReference type="PANTHER" id="PTHR19332">
    <property type="entry name" value="PEROXISOMAL MEMBRANE PROTEIN PEX13"/>
    <property type="match status" value="1"/>
</dbReference>
<evidence type="ECO:0000256" key="8">
    <source>
        <dbReference type="ARBA" id="ARBA00046271"/>
    </source>
</evidence>
<feature type="transmembrane region" description="Helical" evidence="10">
    <location>
        <begin position="143"/>
        <end position="167"/>
    </location>
</feature>
<evidence type="ECO:0000256" key="1">
    <source>
        <dbReference type="ARBA" id="ARBA00006033"/>
    </source>
</evidence>
<evidence type="ECO:0000313" key="12">
    <source>
        <dbReference type="Proteomes" id="UP000734854"/>
    </source>
</evidence>
<gene>
    <name evidence="11" type="ORF">ZIOFF_034996</name>
</gene>
<keyword evidence="12" id="KW-1185">Reference proteome</keyword>
<protein>
    <recommendedName>
        <fullName evidence="7">Peroxin-13</fullName>
    </recommendedName>
</protein>
<evidence type="ECO:0000256" key="2">
    <source>
        <dbReference type="ARBA" id="ARBA00022448"/>
    </source>
</evidence>
<evidence type="ECO:0000256" key="9">
    <source>
        <dbReference type="SAM" id="MobiDB-lite"/>
    </source>
</evidence>
<comment type="similarity">
    <text evidence="1">Belongs to the peroxin-13 family.</text>
</comment>
<comment type="subcellular location">
    <subcellularLocation>
        <location evidence="8">Peroxisome membrane</location>
    </subcellularLocation>
</comment>
<accession>A0A8J5G877</accession>
<sequence>MHSAPTAASKSSSDSCRKKQQTTVVLGGKRGQRGGGAAAVAKPREGVSRYSPRGSTVAGPMRVHDSSAPAPFKPPSSGSTSHVVEASDTAKPGEVAPIVDTNVTTTNNTLTRPVPPRLWHNYGTSYGGYGSNMYNSSYGSGMYGSYGGLGGSYSGLYVFFFTLILNLDDMFGLLFSNMAFHLFMTAILQVANICSFFDHSVLLYGELARFVLRILGIHTKPRKEQLVPLGEFPAPPGQHFPRALEDNVWTDDTKGSS</sequence>
<dbReference type="InterPro" id="IPR035463">
    <property type="entry name" value="Pex13"/>
</dbReference>